<dbReference type="InterPro" id="IPR001611">
    <property type="entry name" value="Leu-rich_rpt"/>
</dbReference>
<dbReference type="OMA" id="PLCHADE"/>
<comment type="similarity">
    <text evidence="2">Belongs to the PPR family. PCMP-H subfamily.</text>
</comment>
<evidence type="ECO:0000256" key="1">
    <source>
        <dbReference type="ARBA" id="ARBA00004251"/>
    </source>
</evidence>
<dbReference type="InterPro" id="IPR013210">
    <property type="entry name" value="LRR_N_plant-typ"/>
</dbReference>
<dbReference type="GO" id="GO:0009653">
    <property type="term" value="P:anatomical structure morphogenesis"/>
    <property type="evidence" value="ECO:0007669"/>
    <property type="project" value="UniProtKB-ARBA"/>
</dbReference>
<dbReference type="SUPFAM" id="SSF52047">
    <property type="entry name" value="RNI-like"/>
    <property type="match status" value="1"/>
</dbReference>
<feature type="domain" description="Leucine-rich repeat-containing N-terminal plant-type" evidence="14">
    <location>
        <begin position="481"/>
        <end position="505"/>
    </location>
</feature>
<dbReference type="Pfam" id="PF13855">
    <property type="entry name" value="LRR_8"/>
    <property type="match status" value="2"/>
</dbReference>
<reference evidence="16" key="1">
    <citation type="journal article" date="2016" name="Nat. Genet.">
        <title>A high-quality carrot genome assembly provides new insights into carotenoid accumulation and asterid genome evolution.</title>
        <authorList>
            <person name="Iorizzo M."/>
            <person name="Ellison S."/>
            <person name="Senalik D."/>
            <person name="Zeng P."/>
            <person name="Satapoomin P."/>
            <person name="Huang J."/>
            <person name="Bowman M."/>
            <person name="Iovene M."/>
            <person name="Sanseverino W."/>
            <person name="Cavagnaro P."/>
            <person name="Yildiz M."/>
            <person name="Macko-Podgorni A."/>
            <person name="Moranska E."/>
            <person name="Grzebelus E."/>
            <person name="Grzebelus D."/>
            <person name="Ashrafi H."/>
            <person name="Zheng Z."/>
            <person name="Cheng S."/>
            <person name="Spooner D."/>
            <person name="Van Deynze A."/>
            <person name="Simon P."/>
        </authorList>
    </citation>
    <scope>NUCLEOTIDE SEQUENCE [LARGE SCALE GENOMIC DNA]</scope>
    <source>
        <tissue evidence="16">Leaf</tissue>
    </source>
</reference>
<evidence type="ECO:0000256" key="9">
    <source>
        <dbReference type="ARBA" id="ARBA00022989"/>
    </source>
</evidence>
<dbReference type="PANTHER" id="PTHR48061:SF12">
    <property type="entry name" value="DISEASE RESISTANCE LIKE PROTEIN"/>
    <property type="match status" value="1"/>
</dbReference>
<keyword evidence="4" id="KW-1003">Cell membrane</keyword>
<sequence length="1338" mass="147848">MGKSFLRPLRSVSLNTANHQSLTPTKDHISYLCSKGRLTEAFKTFSHYVYSNPNLFATLLQGCLKHHLLPLTKQLHSIIITSGCSADKFVCNHLLNVYFKFGQVGIAGDLFDVMPRRNVMTYNILLGGFVQIGDLGSARKVFDEMPERNVATWNAMVAGLTQSGVNEEGVRLFCGMFGGGFFPDEFTVGSVLRGCAGMKDLRMGRQVHGYVVKSGFLVSVVVGSSLAHMYMKCGEFGEGERLIGGMAVHSVASCNTLIGGRAQRGLSEGALDQYNSMKAAGFRPDKITFVSVLSSCAELATIGQGQQIHADALKSGACSSLSVVNMAKRIAGEVLNLDPNDAASYVLLSSIQASEKRWQDVSDLRKAMRDRRVKKEPGISWFELKNHVHQFCTGDKSHPQLMEIDTYLEELTAELKLRGYIPDMSSVLHDMDLEEKEYNLAHHSEKLAIAFALMNTPPGVTIRVMKNLRSLPASPSSSAYSKTASWKASGNSSRDCCSWDGVECDDATGYVIGLDLSSSLMQATLHSNSTLFSLVHLQNLNLAENNFMKSSIPPEISRLSRLSFINLSDSSFSGQIPHELSGMSKLASLDLSYNYLYGDFPIAIFNLPGLLVLNVSGNQNLSGYLPEFNKTSSFRELDIAFTEFSGTIPSSIGNLKSLNWLRLRNCYFSGSIPASIGNMTQLTALSLANNMFIKSDDLSWLQKLTKLSMLNLQDTNLYGDLPPSFANLTQLTFLSLRNNSFVGEIPLSLMNMTQLIHLDLSLNELTGQIPRSFSQLNKLEYLSLSDNNFTGTVEADSFLSSRNLSFLNLSGCKITSNSLHHSNFSLPKLEALDLSLCNLTEFPYFLQFASNLMALVLRGNNIHGHIPHWIWNASNNLELIDLSANFLTTFEWNPVSIQSKSLKYINIANNMLQGNLPIPPSNTYFYLMDGNRITGEISPMICGVMSLTVLGLSNNNLGGLIPQCLADSLETLFLQQNNFSGKIPQTYPKECNLKVMDLSQNQFTGEVPESLSNCKMLQVLDLSNNQMKQTFPAWLGTLPRLQVLLLHFNMFHGEIGSPRSPSEFPSLCIINLSHNAFTGAFPVNYIQIWDVMKVVRTGIELYVEAKFDISFTQGKYTYHYLYYSPMILTYKGAKREYNKIPNIFTAIDLSSNKFTGKVPESLGSLKALQLLDLSNNDFTGPIPPSLGNLTQLESLDLSHNKLSGVIPQQLAAQLNFLSFFNVSHNHLTGPIPKGPQFSTFDYNSYIGNSGLCGFPVSKNCGALQSPPDDSEDGSEEDKFPSGFDWLFILLGLGSGLVVGFVIGDISMDRHPWLIRGIVQKFGLTQKKPRMRGRQIIRA</sequence>
<evidence type="ECO:0000256" key="6">
    <source>
        <dbReference type="ARBA" id="ARBA00022692"/>
    </source>
</evidence>
<evidence type="ECO:0000256" key="13">
    <source>
        <dbReference type="SAM" id="Phobius"/>
    </source>
</evidence>
<dbReference type="InterPro" id="IPR032675">
    <property type="entry name" value="LRR_dom_sf"/>
</dbReference>
<dbReference type="InterPro" id="IPR003591">
    <property type="entry name" value="Leu-rich_rpt_typical-subtyp"/>
</dbReference>
<evidence type="ECO:0008006" key="17">
    <source>
        <dbReference type="Google" id="ProtNLM"/>
    </source>
</evidence>
<evidence type="ECO:0000256" key="11">
    <source>
        <dbReference type="ARBA" id="ARBA00023180"/>
    </source>
</evidence>
<dbReference type="GO" id="GO:0099402">
    <property type="term" value="P:plant organ development"/>
    <property type="evidence" value="ECO:0007669"/>
    <property type="project" value="UniProtKB-ARBA"/>
</dbReference>
<dbReference type="GO" id="GO:0008270">
    <property type="term" value="F:zinc ion binding"/>
    <property type="evidence" value="ECO:0007669"/>
    <property type="project" value="InterPro"/>
</dbReference>
<dbReference type="Pfam" id="PF00560">
    <property type="entry name" value="LRR_1"/>
    <property type="match status" value="5"/>
</dbReference>
<comment type="similarity">
    <text evidence="3">Belongs to the RLP family.</text>
</comment>
<proteinExistence type="inferred from homology"/>
<accession>A0A164ZUV8</accession>
<dbReference type="Gene3D" id="3.80.10.10">
    <property type="entry name" value="Ribonuclease Inhibitor"/>
    <property type="match status" value="4"/>
</dbReference>
<keyword evidence="9 13" id="KW-1133">Transmembrane helix</keyword>
<evidence type="ECO:0000256" key="8">
    <source>
        <dbReference type="ARBA" id="ARBA00022737"/>
    </source>
</evidence>
<evidence type="ECO:0000256" key="4">
    <source>
        <dbReference type="ARBA" id="ARBA00022475"/>
    </source>
</evidence>
<keyword evidence="5" id="KW-0433">Leucine-rich repeat</keyword>
<evidence type="ECO:0000256" key="3">
    <source>
        <dbReference type="ARBA" id="ARBA00009592"/>
    </source>
</evidence>
<dbReference type="GO" id="GO:0005886">
    <property type="term" value="C:plasma membrane"/>
    <property type="evidence" value="ECO:0007669"/>
    <property type="project" value="UniProtKB-SubCell"/>
</dbReference>
<dbReference type="Pfam" id="PF20431">
    <property type="entry name" value="E_motif"/>
    <property type="match status" value="1"/>
</dbReference>
<evidence type="ECO:0000256" key="7">
    <source>
        <dbReference type="ARBA" id="ARBA00022729"/>
    </source>
</evidence>
<dbReference type="PANTHER" id="PTHR48061">
    <property type="entry name" value="LEUCINE-RICH REPEAT RECEPTOR PROTEIN KINASE EMS1-LIKE-RELATED"/>
    <property type="match status" value="1"/>
</dbReference>
<evidence type="ECO:0000313" key="16">
    <source>
        <dbReference type="EMBL" id="KZM96446.1"/>
    </source>
</evidence>
<comment type="caution">
    <text evidence="16">The sequence shown here is derived from an EMBL/GenBank/DDBJ whole genome shotgun (WGS) entry which is preliminary data.</text>
</comment>
<dbReference type="InterPro" id="IPR046956">
    <property type="entry name" value="RLP23-like"/>
</dbReference>
<dbReference type="InterPro" id="IPR046848">
    <property type="entry name" value="E_motif"/>
</dbReference>
<feature type="repeat" description="PPR" evidence="12">
    <location>
        <begin position="118"/>
        <end position="152"/>
    </location>
</feature>
<dbReference type="Pfam" id="PF08263">
    <property type="entry name" value="LRRNT_2"/>
    <property type="match status" value="1"/>
</dbReference>
<dbReference type="EMBL" id="LNRQ01000005">
    <property type="protein sequence ID" value="KZM96446.1"/>
    <property type="molecule type" value="Genomic_DNA"/>
</dbReference>
<feature type="domain" description="DYW" evidence="15">
    <location>
        <begin position="419"/>
        <end position="469"/>
    </location>
</feature>
<dbReference type="SMART" id="SM00369">
    <property type="entry name" value="LRR_TYP"/>
    <property type="match status" value="9"/>
</dbReference>
<dbReference type="InterPro" id="IPR011990">
    <property type="entry name" value="TPR-like_helical_dom_sf"/>
</dbReference>
<dbReference type="GO" id="GO:0016070">
    <property type="term" value="P:RNA metabolic process"/>
    <property type="evidence" value="ECO:0007669"/>
    <property type="project" value="UniProtKB-ARBA"/>
</dbReference>
<dbReference type="GO" id="GO:0051707">
    <property type="term" value="P:response to other organism"/>
    <property type="evidence" value="ECO:0007669"/>
    <property type="project" value="UniProtKB-ARBA"/>
</dbReference>
<organism evidence="16">
    <name type="scientific">Daucus carota subsp. sativus</name>
    <name type="common">Carrot</name>
    <dbReference type="NCBI Taxonomy" id="79200"/>
    <lineage>
        <taxon>Eukaryota</taxon>
        <taxon>Viridiplantae</taxon>
        <taxon>Streptophyta</taxon>
        <taxon>Embryophyta</taxon>
        <taxon>Tracheophyta</taxon>
        <taxon>Spermatophyta</taxon>
        <taxon>Magnoliopsida</taxon>
        <taxon>eudicotyledons</taxon>
        <taxon>Gunneridae</taxon>
        <taxon>Pentapetalae</taxon>
        <taxon>asterids</taxon>
        <taxon>campanulids</taxon>
        <taxon>Apiales</taxon>
        <taxon>Apiaceae</taxon>
        <taxon>Apioideae</taxon>
        <taxon>Scandiceae</taxon>
        <taxon>Daucinae</taxon>
        <taxon>Daucus</taxon>
        <taxon>Daucus sect. Daucus</taxon>
    </lineage>
</organism>
<protein>
    <recommendedName>
        <fullName evidence="17">Leucine-rich repeat-containing N-terminal plant-type domain-containing protein</fullName>
    </recommendedName>
</protein>
<dbReference type="FunFam" id="3.80.10.10:FF:000400">
    <property type="entry name" value="Nuclear pore complex protein NUP107"/>
    <property type="match status" value="1"/>
</dbReference>
<dbReference type="STRING" id="79200.A0A164ZUV8"/>
<evidence type="ECO:0000259" key="15">
    <source>
        <dbReference type="Pfam" id="PF14432"/>
    </source>
</evidence>
<feature type="repeat" description="PPR" evidence="12">
    <location>
        <begin position="250"/>
        <end position="284"/>
    </location>
</feature>
<dbReference type="FunFam" id="1.25.40.10:FF:000344">
    <property type="entry name" value="Pentatricopeptide repeat-containing protein"/>
    <property type="match status" value="1"/>
</dbReference>
<evidence type="ECO:0000256" key="10">
    <source>
        <dbReference type="ARBA" id="ARBA00023136"/>
    </source>
</evidence>
<dbReference type="Gene3D" id="1.25.40.10">
    <property type="entry name" value="Tetratricopeptide repeat domain"/>
    <property type="match status" value="2"/>
</dbReference>
<dbReference type="FunFam" id="3.80.10.10:FF:000095">
    <property type="entry name" value="LRR receptor-like serine/threonine-protein kinase GSO1"/>
    <property type="match status" value="1"/>
</dbReference>
<dbReference type="NCBIfam" id="TIGR00756">
    <property type="entry name" value="PPR"/>
    <property type="match status" value="2"/>
</dbReference>
<keyword evidence="7" id="KW-0732">Signal</keyword>
<dbReference type="InterPro" id="IPR002885">
    <property type="entry name" value="PPR_rpt"/>
</dbReference>
<keyword evidence="11" id="KW-0325">Glycoprotein</keyword>
<dbReference type="Pfam" id="PF14432">
    <property type="entry name" value="DYW_deaminase"/>
    <property type="match status" value="1"/>
</dbReference>
<dbReference type="PROSITE" id="PS51375">
    <property type="entry name" value="PPR"/>
    <property type="match status" value="2"/>
</dbReference>
<evidence type="ECO:0000256" key="12">
    <source>
        <dbReference type="PROSITE-ProRule" id="PRU00708"/>
    </source>
</evidence>
<comment type="subcellular location">
    <subcellularLocation>
        <location evidence="1">Cell membrane</location>
        <topology evidence="1">Single-pass type I membrane protein</topology>
    </subcellularLocation>
</comment>
<dbReference type="Gramene" id="KZM96446">
    <property type="protein sequence ID" value="KZM96446"/>
    <property type="gene ID" value="DCAR_019688"/>
</dbReference>
<dbReference type="PRINTS" id="PR00019">
    <property type="entry name" value="LEURICHRPT"/>
</dbReference>
<evidence type="ECO:0000256" key="5">
    <source>
        <dbReference type="ARBA" id="ARBA00022614"/>
    </source>
</evidence>
<feature type="transmembrane region" description="Helical" evidence="13">
    <location>
        <begin position="1285"/>
        <end position="1305"/>
    </location>
</feature>
<keyword evidence="8" id="KW-0677">Repeat</keyword>
<keyword evidence="10 13" id="KW-0472">Membrane</keyword>
<gene>
    <name evidence="16" type="ORF">DCAR_019688</name>
</gene>
<dbReference type="InterPro" id="IPR032867">
    <property type="entry name" value="DYW_dom"/>
</dbReference>
<dbReference type="GO" id="GO:0006952">
    <property type="term" value="P:defense response"/>
    <property type="evidence" value="ECO:0007669"/>
    <property type="project" value="UniProtKB-ARBA"/>
</dbReference>
<dbReference type="Pfam" id="PF13041">
    <property type="entry name" value="PPR_2"/>
    <property type="match status" value="1"/>
</dbReference>
<name>A0A164ZUV8_DAUCS</name>
<evidence type="ECO:0000259" key="14">
    <source>
        <dbReference type="Pfam" id="PF08263"/>
    </source>
</evidence>
<evidence type="ECO:0000256" key="2">
    <source>
        <dbReference type="ARBA" id="ARBA00006643"/>
    </source>
</evidence>
<dbReference type="FunFam" id="3.80.10.10:FF:000111">
    <property type="entry name" value="LRR receptor-like serine/threonine-protein kinase ERECTA"/>
    <property type="match status" value="1"/>
</dbReference>
<keyword evidence="6 13" id="KW-0812">Transmembrane</keyword>
<dbReference type="FunFam" id="3.80.10.10:FF:000041">
    <property type="entry name" value="LRR receptor-like serine/threonine-protein kinase ERECTA"/>
    <property type="match status" value="1"/>
</dbReference>
<dbReference type="SUPFAM" id="SSF52058">
    <property type="entry name" value="L domain-like"/>
    <property type="match status" value="1"/>
</dbReference>
<dbReference type="Pfam" id="PF01535">
    <property type="entry name" value="PPR"/>
    <property type="match status" value="3"/>
</dbReference>